<name>A0A2I0KQG2_PUNGR</name>
<evidence type="ECO:0000313" key="3">
    <source>
        <dbReference type="Proteomes" id="UP000233551"/>
    </source>
</evidence>
<gene>
    <name evidence="2" type="ORF">CRG98_008945</name>
</gene>
<proteinExistence type="predicted"/>
<dbReference type="Proteomes" id="UP000233551">
    <property type="component" value="Unassembled WGS sequence"/>
</dbReference>
<evidence type="ECO:0000313" key="2">
    <source>
        <dbReference type="EMBL" id="PKI70712.1"/>
    </source>
</evidence>
<feature type="region of interest" description="Disordered" evidence="1">
    <location>
        <begin position="13"/>
        <end position="43"/>
    </location>
</feature>
<reference evidence="2 3" key="1">
    <citation type="submission" date="2017-11" db="EMBL/GenBank/DDBJ databases">
        <title>De-novo sequencing of pomegranate (Punica granatum L.) genome.</title>
        <authorList>
            <person name="Akparov Z."/>
            <person name="Amiraslanov A."/>
            <person name="Hajiyeva S."/>
            <person name="Abbasov M."/>
            <person name="Kaur K."/>
            <person name="Hamwieh A."/>
            <person name="Solovyev V."/>
            <person name="Salamov A."/>
            <person name="Braich B."/>
            <person name="Kosarev P."/>
            <person name="Mahmoud A."/>
            <person name="Hajiyev E."/>
            <person name="Babayeva S."/>
            <person name="Izzatullayeva V."/>
            <person name="Mammadov A."/>
            <person name="Mammadov A."/>
            <person name="Sharifova S."/>
            <person name="Ojaghi J."/>
            <person name="Eynullazada K."/>
            <person name="Bayramov B."/>
            <person name="Abdulazimova A."/>
            <person name="Shahmuradov I."/>
        </authorList>
    </citation>
    <scope>NUCLEOTIDE SEQUENCE [LARGE SCALE GENOMIC DNA]</scope>
    <source>
        <strain evidence="3">cv. AG2017</strain>
        <tissue evidence="2">Leaf</tissue>
    </source>
</reference>
<organism evidence="2 3">
    <name type="scientific">Punica granatum</name>
    <name type="common">Pomegranate</name>
    <dbReference type="NCBI Taxonomy" id="22663"/>
    <lineage>
        <taxon>Eukaryota</taxon>
        <taxon>Viridiplantae</taxon>
        <taxon>Streptophyta</taxon>
        <taxon>Embryophyta</taxon>
        <taxon>Tracheophyta</taxon>
        <taxon>Spermatophyta</taxon>
        <taxon>Magnoliopsida</taxon>
        <taxon>eudicotyledons</taxon>
        <taxon>Gunneridae</taxon>
        <taxon>Pentapetalae</taxon>
        <taxon>rosids</taxon>
        <taxon>malvids</taxon>
        <taxon>Myrtales</taxon>
        <taxon>Lythraceae</taxon>
        <taxon>Punica</taxon>
    </lineage>
</organism>
<evidence type="ECO:0000256" key="1">
    <source>
        <dbReference type="SAM" id="MobiDB-lite"/>
    </source>
</evidence>
<accession>A0A2I0KQG2</accession>
<protein>
    <submittedName>
        <fullName evidence="2">Uncharacterized protein</fullName>
    </submittedName>
</protein>
<dbReference type="EMBL" id="PGOL01000434">
    <property type="protein sequence ID" value="PKI70712.1"/>
    <property type="molecule type" value="Genomic_DNA"/>
</dbReference>
<feature type="region of interest" description="Disordered" evidence="1">
    <location>
        <begin position="199"/>
        <end position="227"/>
    </location>
</feature>
<comment type="caution">
    <text evidence="2">The sequence shown here is derived from an EMBL/GenBank/DDBJ whole genome shotgun (WGS) entry which is preliminary data.</text>
</comment>
<dbReference type="AlphaFoldDB" id="A0A2I0KQG2"/>
<feature type="compositionally biased region" description="Basic and acidic residues" evidence="1">
    <location>
        <begin position="13"/>
        <end position="29"/>
    </location>
</feature>
<keyword evidence="3" id="KW-1185">Reference proteome</keyword>
<sequence length="240" mass="25893">MEVGDSLPECRDISSLKFRTPERRGEEGNACKNGGQSSNSGSLYRGKLEKKVTLYGRRGRGRRLPASSMGIGDLRGGVGGSSPRIDRGLRVGVPDQFVAGAANWLPQPLYRGRRRFLWVPITSVEGLRDSIGGLNQQIDRELRLGVPGKFEGWGHQSAILTPPPRWPIPRTMPVTSVEESGSPISGLSHELIENSNSEAPINSGAGAAYPSSEVTGTHRGRRQLATPTPPSLSIFFLGLK</sequence>